<organism evidence="2 3">
    <name type="scientific">Rhizophagus irregularis (strain DAOM 181602 / DAOM 197198 / MUCL 43194)</name>
    <name type="common">Arbuscular mycorrhizal fungus</name>
    <name type="synonym">Glomus intraradices</name>
    <dbReference type="NCBI Taxonomy" id="747089"/>
    <lineage>
        <taxon>Eukaryota</taxon>
        <taxon>Fungi</taxon>
        <taxon>Fungi incertae sedis</taxon>
        <taxon>Mucoromycota</taxon>
        <taxon>Glomeromycotina</taxon>
        <taxon>Glomeromycetes</taxon>
        <taxon>Glomerales</taxon>
        <taxon>Glomeraceae</taxon>
        <taxon>Rhizophagus</taxon>
    </lineage>
</organism>
<keyword evidence="1" id="KW-0812">Transmembrane</keyword>
<proteinExistence type="predicted"/>
<sequence length="76" mass="9508">MLCVALYFLIQVFQLLLKLYDLLFAFQLIAFFVLQFKLYQSQMNYVLDHHHQFYFFLFLHYQLLLLTFFCSWFFLV</sequence>
<accession>A0A2P4NK42</accession>
<feature type="transmembrane region" description="Helical" evidence="1">
    <location>
        <begin position="6"/>
        <end position="33"/>
    </location>
</feature>
<keyword evidence="3" id="KW-1185">Reference proteome</keyword>
<evidence type="ECO:0000313" key="3">
    <source>
        <dbReference type="Proteomes" id="UP000018888"/>
    </source>
</evidence>
<evidence type="ECO:0000256" key="1">
    <source>
        <dbReference type="SAM" id="Phobius"/>
    </source>
</evidence>
<name>A0A2P4NK42_RHIID</name>
<reference evidence="2 3" key="2">
    <citation type="journal article" date="2018" name="New Phytol.">
        <title>High intraspecific genome diversity in the model arbuscular mycorrhizal symbiont Rhizophagus irregularis.</title>
        <authorList>
            <person name="Chen E.C.H."/>
            <person name="Morin E."/>
            <person name="Beaudet D."/>
            <person name="Noel J."/>
            <person name="Yildirir G."/>
            <person name="Ndikumana S."/>
            <person name="Charron P."/>
            <person name="St-Onge C."/>
            <person name="Giorgi J."/>
            <person name="Kruger M."/>
            <person name="Marton T."/>
            <person name="Ropars J."/>
            <person name="Grigoriev I.V."/>
            <person name="Hainaut M."/>
            <person name="Henrissat B."/>
            <person name="Roux C."/>
            <person name="Martin F."/>
            <person name="Corradi N."/>
        </authorList>
    </citation>
    <scope>NUCLEOTIDE SEQUENCE [LARGE SCALE GENOMIC DNA]</scope>
    <source>
        <strain evidence="2 3">DAOM 197198</strain>
    </source>
</reference>
<comment type="caution">
    <text evidence="2">The sequence shown here is derived from an EMBL/GenBank/DDBJ whole genome shotgun (WGS) entry which is preliminary data.</text>
</comment>
<gene>
    <name evidence="2" type="ORF">GLOIN_2v1740523</name>
</gene>
<feature type="transmembrane region" description="Helical" evidence="1">
    <location>
        <begin position="53"/>
        <end position="75"/>
    </location>
</feature>
<feature type="non-terminal residue" evidence="2">
    <location>
        <position position="76"/>
    </location>
</feature>
<keyword evidence="1" id="KW-0472">Membrane</keyword>
<keyword evidence="1" id="KW-1133">Transmembrane helix</keyword>
<dbReference type="EMBL" id="AUPC02000952">
    <property type="protein sequence ID" value="POG53504.1"/>
    <property type="molecule type" value="Genomic_DNA"/>
</dbReference>
<reference evidence="2 3" key="1">
    <citation type="journal article" date="2013" name="Proc. Natl. Acad. Sci. U.S.A.">
        <title>Genome of an arbuscular mycorrhizal fungus provides insight into the oldest plant symbiosis.</title>
        <authorList>
            <person name="Tisserant E."/>
            <person name="Malbreil M."/>
            <person name="Kuo A."/>
            <person name="Kohler A."/>
            <person name="Symeonidi A."/>
            <person name="Balestrini R."/>
            <person name="Charron P."/>
            <person name="Duensing N."/>
            <person name="Frei Dit Frey N."/>
            <person name="Gianinazzi-Pearson V."/>
            <person name="Gilbert L.B."/>
            <person name="Handa Y."/>
            <person name="Herr J.R."/>
            <person name="Hijri M."/>
            <person name="Koul R."/>
            <person name="Kawaguchi M."/>
            <person name="Krajinski F."/>
            <person name="Lammers P.J."/>
            <person name="Masclaux F.G."/>
            <person name="Murat C."/>
            <person name="Morin E."/>
            <person name="Ndikumana S."/>
            <person name="Pagni M."/>
            <person name="Petitpierre D."/>
            <person name="Requena N."/>
            <person name="Rosikiewicz P."/>
            <person name="Riley R."/>
            <person name="Saito K."/>
            <person name="San Clemente H."/>
            <person name="Shapiro H."/>
            <person name="van Tuinen D."/>
            <person name="Becard G."/>
            <person name="Bonfante P."/>
            <person name="Paszkowski U."/>
            <person name="Shachar-Hill Y.Y."/>
            <person name="Tuskan G.A."/>
            <person name="Young P.W."/>
            <person name="Sanders I.R."/>
            <person name="Henrissat B."/>
            <person name="Rensing S.A."/>
            <person name="Grigoriev I.V."/>
            <person name="Corradi N."/>
            <person name="Roux C."/>
            <person name="Martin F."/>
        </authorList>
    </citation>
    <scope>NUCLEOTIDE SEQUENCE [LARGE SCALE GENOMIC DNA]</scope>
    <source>
        <strain evidence="2 3">DAOM 197198</strain>
    </source>
</reference>
<dbReference type="AlphaFoldDB" id="A0A2P4NK42"/>
<dbReference type="Proteomes" id="UP000018888">
    <property type="component" value="Unassembled WGS sequence"/>
</dbReference>
<evidence type="ECO:0000313" key="2">
    <source>
        <dbReference type="EMBL" id="POG53504.1"/>
    </source>
</evidence>
<protein>
    <submittedName>
        <fullName evidence="2">Uncharacterized protein</fullName>
    </submittedName>
</protein>